<proteinExistence type="inferred from homology"/>
<evidence type="ECO:0000313" key="6">
    <source>
        <dbReference type="Proteomes" id="UP000295444"/>
    </source>
</evidence>
<reference evidence="5 6" key="1">
    <citation type="submission" date="2019-03" db="EMBL/GenBank/DDBJ databases">
        <title>Genomic Encyclopedia of Type Strains, Phase IV (KMG-IV): sequencing the most valuable type-strain genomes for metagenomic binning, comparative biology and taxonomic classification.</title>
        <authorList>
            <person name="Goeker M."/>
        </authorList>
    </citation>
    <scope>NUCLEOTIDE SEQUENCE [LARGE SCALE GENOMIC DNA]</scope>
    <source>
        <strain evidence="5 6">DSM 45361</strain>
    </source>
</reference>
<evidence type="ECO:0000256" key="2">
    <source>
        <dbReference type="ARBA" id="ARBA00006411"/>
    </source>
</evidence>
<dbReference type="InterPro" id="IPR025734">
    <property type="entry name" value="EspG"/>
</dbReference>
<comment type="similarity">
    <text evidence="2">Belongs to the EspG family.</text>
</comment>
<dbReference type="AlphaFoldDB" id="A0A4R6SNG3"/>
<keyword evidence="6" id="KW-1185">Reference proteome</keyword>
<dbReference type="RefSeq" id="WP_133847775.1">
    <property type="nucleotide sequence ID" value="NZ_SNXZ01000001.1"/>
</dbReference>
<gene>
    <name evidence="5" type="ORF">EV186_101905</name>
</gene>
<dbReference type="Pfam" id="PF14011">
    <property type="entry name" value="ESX-1_EspG"/>
    <property type="match status" value="1"/>
</dbReference>
<keyword evidence="4" id="KW-0143">Chaperone</keyword>
<comment type="subcellular location">
    <subcellularLocation>
        <location evidence="1">Cytoplasm</location>
    </subcellularLocation>
</comment>
<keyword evidence="3" id="KW-0963">Cytoplasm</keyword>
<accession>A0A4R6SNG3</accession>
<comment type="caution">
    <text evidence="5">The sequence shown here is derived from an EMBL/GenBank/DDBJ whole genome shotgun (WGS) entry which is preliminary data.</text>
</comment>
<evidence type="ECO:0000256" key="3">
    <source>
        <dbReference type="ARBA" id="ARBA00022490"/>
    </source>
</evidence>
<dbReference type="Proteomes" id="UP000295444">
    <property type="component" value="Unassembled WGS sequence"/>
</dbReference>
<protein>
    <submittedName>
        <fullName evidence="5">ESAT-6 protein secretion system EspG family protein</fullName>
    </submittedName>
</protein>
<dbReference type="OrthoDB" id="3679349at2"/>
<evidence type="ECO:0000256" key="4">
    <source>
        <dbReference type="ARBA" id="ARBA00023186"/>
    </source>
</evidence>
<name>A0A4R6SNG3_LABRH</name>
<sequence>MRDPSSGWLQLSSTEFVVLWQALDLGDLPAVLELDRLGRTTKSAQELADQVSAALESRELGTVARPARDVALTLRTVAEYTTCADLVVHGDDVPLRGLGAVGRRGAAALARVGDEVRMGPVPAHRIVGSLLDSLRPLPAGPGRPVNVGIAEYRAACEEGERDGVTGFTRALQAGGLRDTDASTLAKAVTRRRAGGQLGASGRTPREHRAGTVLNWLDTDDGRYAVQLRAGWLTITPVDAARLVRMAGELLDEVR</sequence>
<evidence type="ECO:0000256" key="1">
    <source>
        <dbReference type="ARBA" id="ARBA00004496"/>
    </source>
</evidence>
<organism evidence="5 6">
    <name type="scientific">Labedaea rhizosphaerae</name>
    <dbReference type="NCBI Taxonomy" id="598644"/>
    <lineage>
        <taxon>Bacteria</taxon>
        <taxon>Bacillati</taxon>
        <taxon>Actinomycetota</taxon>
        <taxon>Actinomycetes</taxon>
        <taxon>Pseudonocardiales</taxon>
        <taxon>Pseudonocardiaceae</taxon>
        <taxon>Labedaea</taxon>
    </lineage>
</organism>
<dbReference type="EMBL" id="SNXZ01000001">
    <property type="protein sequence ID" value="TDQ04942.1"/>
    <property type="molecule type" value="Genomic_DNA"/>
</dbReference>
<evidence type="ECO:0000313" key="5">
    <source>
        <dbReference type="EMBL" id="TDQ04942.1"/>
    </source>
</evidence>